<feature type="coiled-coil region" evidence="1">
    <location>
        <begin position="202"/>
        <end position="240"/>
    </location>
</feature>
<feature type="compositionally biased region" description="Pro residues" evidence="2">
    <location>
        <begin position="1"/>
        <end position="14"/>
    </location>
</feature>
<dbReference type="EMBL" id="HBEG01035071">
    <property type="protein sequence ID" value="CAD8373596.1"/>
    <property type="molecule type" value="Transcribed_RNA"/>
</dbReference>
<feature type="region of interest" description="Disordered" evidence="2">
    <location>
        <begin position="1"/>
        <end position="21"/>
    </location>
</feature>
<name>A0A7S0ASX3_9DINO</name>
<sequence>MAPPGRPVPMPGVPRPQVQPGSLMRTALVVPQAARPVAIPRRDTPPAQGSSGSMRFSAEPLSPNLAILMPQVVVPPSPLGQTTPQSTCATVKEQAPHTPHMGIPVHLPLQTAPALLAEAKPSHEPAPWRPEDPPHTPHMGAPVHLPLHTAPALLVEAKPNHDAAPWRSEVDELKVQMKSIFDLLQDQGHALAMEAQERSELIKLLQSERAERARDVQELREALESEREARGREIQELAEALQAEVDARIRDVRELAKSLQSECNARAGEVEQLAKVFQSEREARVQEAEELAETLRSEFASLERLRPDPPDASTAVGVIAEKDEAFRQSETAELAQRLNELTQFVLAERDARHRDVFEWRSWQHKVNTPQAVA</sequence>
<protein>
    <submittedName>
        <fullName evidence="3">Uncharacterized protein</fullName>
    </submittedName>
</protein>
<reference evidence="3" key="1">
    <citation type="submission" date="2021-01" db="EMBL/GenBank/DDBJ databases">
        <authorList>
            <person name="Corre E."/>
            <person name="Pelletier E."/>
            <person name="Niang G."/>
            <person name="Scheremetjew M."/>
            <person name="Finn R."/>
            <person name="Kale V."/>
            <person name="Holt S."/>
            <person name="Cochrane G."/>
            <person name="Meng A."/>
            <person name="Brown T."/>
            <person name="Cohen L."/>
        </authorList>
    </citation>
    <scope>NUCLEOTIDE SEQUENCE</scope>
    <source>
        <strain evidence="3">Pbaha01</strain>
    </source>
</reference>
<organism evidence="3">
    <name type="scientific">Pyrodinium bahamense</name>
    <dbReference type="NCBI Taxonomy" id="73915"/>
    <lineage>
        <taxon>Eukaryota</taxon>
        <taxon>Sar</taxon>
        <taxon>Alveolata</taxon>
        <taxon>Dinophyceae</taxon>
        <taxon>Gonyaulacales</taxon>
        <taxon>Pyrocystaceae</taxon>
        <taxon>Pyrodinium</taxon>
    </lineage>
</organism>
<keyword evidence="1" id="KW-0175">Coiled coil</keyword>
<evidence type="ECO:0000313" key="3">
    <source>
        <dbReference type="EMBL" id="CAD8373596.1"/>
    </source>
</evidence>
<accession>A0A7S0ASX3</accession>
<dbReference type="AlphaFoldDB" id="A0A7S0ASX3"/>
<gene>
    <name evidence="3" type="ORF">PBAH0796_LOCUS21440</name>
</gene>
<evidence type="ECO:0000256" key="1">
    <source>
        <dbReference type="SAM" id="Coils"/>
    </source>
</evidence>
<evidence type="ECO:0000256" key="2">
    <source>
        <dbReference type="SAM" id="MobiDB-lite"/>
    </source>
</evidence>
<feature type="coiled-coil region" evidence="1">
    <location>
        <begin position="278"/>
        <end position="305"/>
    </location>
</feature>
<feature type="region of interest" description="Disordered" evidence="2">
    <location>
        <begin position="33"/>
        <end position="56"/>
    </location>
</feature>
<proteinExistence type="predicted"/>